<keyword evidence="1" id="KW-0963">Cytoplasm</keyword>
<dbReference type="Proteomes" id="UP001374579">
    <property type="component" value="Unassembled WGS sequence"/>
</dbReference>
<feature type="binding site" evidence="1">
    <location>
        <position position="26"/>
    </location>
    <ligand>
        <name>GTP</name>
        <dbReference type="ChEBI" id="CHEBI:37565"/>
    </ligand>
</feature>
<comment type="function">
    <text evidence="1">Plays an important role in the de novo pathway and in the salvage pathway of purine nucleotide biosynthesis. Catalyzes the first commited step in the biosynthesis of AMP from IMP.</text>
</comment>
<dbReference type="Pfam" id="PF00709">
    <property type="entry name" value="Adenylsucc_synt"/>
    <property type="match status" value="2"/>
</dbReference>
<dbReference type="GO" id="GO:0005737">
    <property type="term" value="C:cytoplasm"/>
    <property type="evidence" value="ECO:0007669"/>
    <property type="project" value="UniProtKB-SubCell"/>
</dbReference>
<evidence type="ECO:0000256" key="1">
    <source>
        <dbReference type="HAMAP-Rule" id="MF_03125"/>
    </source>
</evidence>
<comment type="cofactor">
    <cofactor evidence="1">
        <name>Mg(2+)</name>
        <dbReference type="ChEBI" id="CHEBI:18420"/>
    </cofactor>
    <text evidence="1">Binds 1 Mg(2+) ion per subunit.</text>
</comment>
<comment type="subunit">
    <text evidence="1">Homodimer.</text>
</comment>
<comment type="similarity">
    <text evidence="1">Belongs to the adenylosuccinate synthetase family.</text>
</comment>
<keyword evidence="1" id="KW-0658">Purine biosynthesis</keyword>
<reference evidence="2 3" key="1">
    <citation type="submission" date="2024-02" db="EMBL/GenBank/DDBJ databases">
        <title>Chromosome-scale genome assembly of the rough periwinkle Littorina saxatilis.</title>
        <authorList>
            <person name="De Jode A."/>
            <person name="Faria R."/>
            <person name="Formenti G."/>
            <person name="Sims Y."/>
            <person name="Smith T.P."/>
            <person name="Tracey A."/>
            <person name="Wood J.M.D."/>
            <person name="Zagrodzka Z.B."/>
            <person name="Johannesson K."/>
            <person name="Butlin R.K."/>
            <person name="Leder E.H."/>
        </authorList>
    </citation>
    <scope>NUCLEOTIDE SEQUENCE [LARGE SCALE GENOMIC DNA]</scope>
    <source>
        <strain evidence="2">Snail1</strain>
        <tissue evidence="2">Muscle</tissue>
    </source>
</reference>
<keyword evidence="3" id="KW-1185">Reference proteome</keyword>
<keyword evidence="1" id="KW-0547">Nucleotide-binding</keyword>
<dbReference type="Gene3D" id="3.90.170.10">
    <property type="entry name" value="Adenylosuccinate Synthetase, subunit A, domain 3"/>
    <property type="match status" value="2"/>
</dbReference>
<dbReference type="GO" id="GO:0004019">
    <property type="term" value="F:adenylosuccinate synthase activity"/>
    <property type="evidence" value="ECO:0007669"/>
    <property type="project" value="UniProtKB-UniRule"/>
</dbReference>
<keyword evidence="1" id="KW-0460">Magnesium</keyword>
<dbReference type="GO" id="GO:0044208">
    <property type="term" value="P:'de novo' AMP biosynthetic process"/>
    <property type="evidence" value="ECO:0007669"/>
    <property type="project" value="UniProtKB-UniRule"/>
</dbReference>
<name>A0AAN9BH11_9CAEN</name>
<dbReference type="InterPro" id="IPR027417">
    <property type="entry name" value="P-loop_NTPase"/>
</dbReference>
<comment type="catalytic activity">
    <reaction evidence="1">
        <text>IMP + L-aspartate + GTP = N(6)-(1,2-dicarboxyethyl)-AMP + GDP + phosphate + 2 H(+)</text>
        <dbReference type="Rhea" id="RHEA:15753"/>
        <dbReference type="ChEBI" id="CHEBI:15378"/>
        <dbReference type="ChEBI" id="CHEBI:29991"/>
        <dbReference type="ChEBI" id="CHEBI:37565"/>
        <dbReference type="ChEBI" id="CHEBI:43474"/>
        <dbReference type="ChEBI" id="CHEBI:57567"/>
        <dbReference type="ChEBI" id="CHEBI:58053"/>
        <dbReference type="ChEBI" id="CHEBI:58189"/>
        <dbReference type="EC" id="6.3.4.4"/>
    </reaction>
</comment>
<sequence length="120" mass="13877">MILVEGAQSTILDIDFGLYPYVTSSRRCGWLDLIMLSYSNMINGFTGLAVTKLDILDDLKRLEVEYLTLPGWKTNTEDVRKWEDLPKNAQRYIEVIRDKLKVPVRWIGVGKDRNSMIEIP</sequence>
<evidence type="ECO:0000313" key="2">
    <source>
        <dbReference type="EMBL" id="KAK7105006.1"/>
    </source>
</evidence>
<dbReference type="GO" id="GO:0000287">
    <property type="term" value="F:magnesium ion binding"/>
    <property type="evidence" value="ECO:0007669"/>
    <property type="project" value="UniProtKB-UniRule"/>
</dbReference>
<organism evidence="2 3">
    <name type="scientific">Littorina saxatilis</name>
    <dbReference type="NCBI Taxonomy" id="31220"/>
    <lineage>
        <taxon>Eukaryota</taxon>
        <taxon>Metazoa</taxon>
        <taxon>Spiralia</taxon>
        <taxon>Lophotrochozoa</taxon>
        <taxon>Mollusca</taxon>
        <taxon>Gastropoda</taxon>
        <taxon>Caenogastropoda</taxon>
        <taxon>Littorinimorpha</taxon>
        <taxon>Littorinoidea</taxon>
        <taxon>Littorinidae</taxon>
        <taxon>Littorina</taxon>
    </lineage>
</organism>
<protein>
    <recommendedName>
        <fullName evidence="1">Adenylosuccinate synthetase</fullName>
        <shortName evidence="1">AMPSase</shortName>
        <shortName evidence="1">AdSS</shortName>
        <ecNumber evidence="1">6.3.4.4</ecNumber>
    </recommendedName>
    <alternativeName>
        <fullName evidence="1">IMP--aspartate ligase</fullName>
    </alternativeName>
</protein>
<dbReference type="AlphaFoldDB" id="A0AAN9BH11"/>
<comment type="caution">
    <text evidence="2">The sequence shown here is derived from an EMBL/GenBank/DDBJ whole genome shotgun (WGS) entry which is preliminary data.</text>
</comment>
<evidence type="ECO:0000313" key="3">
    <source>
        <dbReference type="Proteomes" id="UP001374579"/>
    </source>
</evidence>
<dbReference type="PANTHER" id="PTHR11846:SF0">
    <property type="entry name" value="ADENYLOSUCCINATE SYNTHETASE"/>
    <property type="match status" value="1"/>
</dbReference>
<accession>A0AAN9BH11</accession>
<keyword evidence="1" id="KW-0436">Ligase</keyword>
<dbReference type="EC" id="6.3.4.4" evidence="1"/>
<dbReference type="PANTHER" id="PTHR11846">
    <property type="entry name" value="ADENYLOSUCCINATE SYNTHETASE"/>
    <property type="match status" value="1"/>
</dbReference>
<dbReference type="SMART" id="SM00788">
    <property type="entry name" value="Adenylsucc_synt"/>
    <property type="match status" value="1"/>
</dbReference>
<keyword evidence="1" id="KW-0342">GTP-binding</keyword>
<dbReference type="GO" id="GO:0046040">
    <property type="term" value="P:IMP metabolic process"/>
    <property type="evidence" value="ECO:0007669"/>
    <property type="project" value="TreeGrafter"/>
</dbReference>
<feature type="binding site" evidence="1">
    <location>
        <begin position="52"/>
        <end position="54"/>
    </location>
    <ligand>
        <name>GTP</name>
        <dbReference type="ChEBI" id="CHEBI:37565"/>
    </ligand>
</feature>
<dbReference type="EMBL" id="JBAMIC010000008">
    <property type="protein sequence ID" value="KAK7105006.1"/>
    <property type="molecule type" value="Genomic_DNA"/>
</dbReference>
<feature type="binding site" evidence="1">
    <location>
        <begin position="108"/>
        <end position="110"/>
    </location>
    <ligand>
        <name>GTP</name>
        <dbReference type="ChEBI" id="CHEBI:37565"/>
    </ligand>
</feature>
<dbReference type="SUPFAM" id="SSF52540">
    <property type="entry name" value="P-loop containing nucleoside triphosphate hydrolases"/>
    <property type="match status" value="1"/>
</dbReference>
<proteinExistence type="inferred from homology"/>
<dbReference type="GO" id="GO:0005525">
    <property type="term" value="F:GTP binding"/>
    <property type="evidence" value="ECO:0007669"/>
    <property type="project" value="UniProtKB-UniRule"/>
</dbReference>
<dbReference type="InterPro" id="IPR042111">
    <property type="entry name" value="Adenylosuccinate_synth_dom3"/>
</dbReference>
<comment type="pathway">
    <text evidence="1">Purine metabolism; AMP biosynthesis via de novo pathway; AMP from IMP: step 1/2.</text>
</comment>
<keyword evidence="1" id="KW-0479">Metal-binding</keyword>
<dbReference type="HAMAP" id="MF_00011">
    <property type="entry name" value="Adenylosucc_synth"/>
    <property type="match status" value="1"/>
</dbReference>
<comment type="subcellular location">
    <subcellularLocation>
        <location evidence="1">Cytoplasm</location>
    </subcellularLocation>
</comment>
<comment type="caution">
    <text evidence="1">Lacks conserved residue(s) required for the propagation of feature annotation.</text>
</comment>
<dbReference type="InterPro" id="IPR001114">
    <property type="entry name" value="Adenylosuccinate_synthetase"/>
</dbReference>
<gene>
    <name evidence="2" type="ORF">V1264_019632</name>
</gene>